<comment type="caution">
    <text evidence="2">The sequence shown here is derived from an EMBL/GenBank/DDBJ whole genome shotgun (WGS) entry which is preliminary data.</text>
</comment>
<feature type="domain" description="DUF6451" evidence="1">
    <location>
        <begin position="326"/>
        <end position="357"/>
    </location>
</feature>
<dbReference type="EMBL" id="JABANM010008481">
    <property type="protein sequence ID" value="KAF4742538.1"/>
    <property type="molecule type" value="Genomic_DNA"/>
</dbReference>
<organism evidence="2 3">
    <name type="scientific">Perkinsus olseni</name>
    <name type="common">Perkinsus atlanticus</name>
    <dbReference type="NCBI Taxonomy" id="32597"/>
    <lineage>
        <taxon>Eukaryota</taxon>
        <taxon>Sar</taxon>
        <taxon>Alveolata</taxon>
        <taxon>Perkinsozoa</taxon>
        <taxon>Perkinsea</taxon>
        <taxon>Perkinsida</taxon>
        <taxon>Perkinsidae</taxon>
        <taxon>Perkinsus</taxon>
    </lineage>
</organism>
<dbReference type="AlphaFoldDB" id="A0A7J6TBA7"/>
<dbReference type="GO" id="GO:0051213">
    <property type="term" value="F:dioxygenase activity"/>
    <property type="evidence" value="ECO:0007669"/>
    <property type="project" value="UniProtKB-KW"/>
</dbReference>
<accession>A0A7J6TBA7</accession>
<dbReference type="PANTHER" id="PTHR47027">
    <property type="entry name" value="REVERSE TRANSCRIPTASE DOMAIN-CONTAINING PROTEIN"/>
    <property type="match status" value="1"/>
</dbReference>
<dbReference type="InterPro" id="IPR045609">
    <property type="entry name" value="DUF6451"/>
</dbReference>
<proteinExistence type="predicted"/>
<name>A0A7J6TBA7_PEROL</name>
<dbReference type="Proteomes" id="UP000574390">
    <property type="component" value="Unassembled WGS sequence"/>
</dbReference>
<protein>
    <submittedName>
        <fullName evidence="2">1,2-dihydroxy-3-keto-5-methylthiopentene dioxygenase</fullName>
    </submittedName>
</protein>
<keyword evidence="2" id="KW-0223">Dioxygenase</keyword>
<dbReference type="Pfam" id="PF20049">
    <property type="entry name" value="DUF6451"/>
    <property type="match status" value="1"/>
</dbReference>
<keyword evidence="2" id="KW-0560">Oxidoreductase</keyword>
<sequence>MSDDVVGRIVRGTGGEEGPPNDAIPTPDYEIFLEEKRLYHLGCIDDGDLLLGEDAVEEEEDDTIIIGKEDAEDDDDVVVVVVVVKDIPVDWLGYADDLHISGGTVQNVEFFLQELQAAAYYAGLRVNTEKTVAMVKGFANKVTVQKEVREERVAVKWDDGKYEGWLRPLEEEGDRFSHKIIYDDGTVIKCIVKKAGWIEDEDGDKLRMMRLGFDRSVSSVDRWSCAICGSNFHSEKALGIHTQLGKCKGYREMSIEEQRALRKSRRVGMYRRGVVEEEIERVSIRFIEGEKVNCVSSMVYLGTLLTPKMKATREVNRRIGRATSVFNDLKKVWRAKSISSDTKRRVFKSCVLSVLLYNSEAWVCVKNDVDRLQKCCNKLVSYVLRWEKNEADSANVVEGEFDWKVSEVEIMRWLDGWTVKEVMSQKRLRWFGHALRQPEGSIQREWIEAEFKEISKWLKLVKEDLEDRGGVWRRARKDVMDRAQWHKFTVIRGAHVP</sequence>
<evidence type="ECO:0000259" key="1">
    <source>
        <dbReference type="Pfam" id="PF20049"/>
    </source>
</evidence>
<reference evidence="2 3" key="1">
    <citation type="submission" date="2020-04" db="EMBL/GenBank/DDBJ databases">
        <title>Perkinsus olseni comparative genomics.</title>
        <authorList>
            <person name="Bogema D.R."/>
        </authorList>
    </citation>
    <scope>NUCLEOTIDE SEQUENCE [LARGE SCALE GENOMIC DNA]</scope>
    <source>
        <strain evidence="2">ATCC PRA-205</strain>
    </source>
</reference>
<evidence type="ECO:0000313" key="3">
    <source>
        <dbReference type="Proteomes" id="UP000574390"/>
    </source>
</evidence>
<gene>
    <name evidence="2" type="primary">ADI1_1</name>
    <name evidence="2" type="ORF">FOZ62_001246</name>
</gene>
<evidence type="ECO:0000313" key="2">
    <source>
        <dbReference type="EMBL" id="KAF4742538.1"/>
    </source>
</evidence>
<dbReference type="PANTHER" id="PTHR47027:SF20">
    <property type="entry name" value="REVERSE TRANSCRIPTASE-LIKE PROTEIN WITH RNA-DIRECTED DNA POLYMERASE DOMAIN"/>
    <property type="match status" value="1"/>
</dbReference>